<comment type="caution">
    <text evidence="2">The sequence shown here is derived from an EMBL/GenBank/DDBJ whole genome shotgun (WGS) entry which is preliminary data.</text>
</comment>
<feature type="chain" id="PRO_5001487367" description="Saposin B-type domain-containing protein" evidence="1">
    <location>
        <begin position="20"/>
        <end position="106"/>
    </location>
</feature>
<dbReference type="EMBL" id="JARK01001437">
    <property type="protein sequence ID" value="EYC02265.1"/>
    <property type="molecule type" value="Genomic_DNA"/>
</dbReference>
<protein>
    <recommendedName>
        <fullName evidence="4">Saposin B-type domain-containing protein</fullName>
    </recommendedName>
</protein>
<evidence type="ECO:0000313" key="2">
    <source>
        <dbReference type="EMBL" id="EYC02265.1"/>
    </source>
</evidence>
<organism evidence="2 3">
    <name type="scientific">Ancylostoma ceylanicum</name>
    <dbReference type="NCBI Taxonomy" id="53326"/>
    <lineage>
        <taxon>Eukaryota</taxon>
        <taxon>Metazoa</taxon>
        <taxon>Ecdysozoa</taxon>
        <taxon>Nematoda</taxon>
        <taxon>Chromadorea</taxon>
        <taxon>Rhabditida</taxon>
        <taxon>Rhabditina</taxon>
        <taxon>Rhabditomorpha</taxon>
        <taxon>Strongyloidea</taxon>
        <taxon>Ancylostomatidae</taxon>
        <taxon>Ancylostomatinae</taxon>
        <taxon>Ancylostoma</taxon>
    </lineage>
</organism>
<proteinExistence type="predicted"/>
<accession>A0A016THV4</accession>
<evidence type="ECO:0008006" key="4">
    <source>
        <dbReference type="Google" id="ProtNLM"/>
    </source>
</evidence>
<sequence>MKGIIVFLVLLCMITPTNQNDCETCLFVMSGYEMFPAVFPTLTGKKLEDFTCSEAKRHRKSEKLCHKLIKEVTQSKTLAKKLKEDYNKETIVYDFCKSELSEKYCP</sequence>
<dbReference type="Proteomes" id="UP000024635">
    <property type="component" value="Unassembled WGS sequence"/>
</dbReference>
<evidence type="ECO:0000256" key="1">
    <source>
        <dbReference type="SAM" id="SignalP"/>
    </source>
</evidence>
<dbReference type="AlphaFoldDB" id="A0A016THV4"/>
<dbReference type="OrthoDB" id="10352746at2759"/>
<feature type="signal peptide" evidence="1">
    <location>
        <begin position="1"/>
        <end position="19"/>
    </location>
</feature>
<gene>
    <name evidence="2" type="primary">Acey_s0101.g3401</name>
    <name evidence="2" type="ORF">Y032_0101g3401</name>
</gene>
<name>A0A016THV4_9BILA</name>
<keyword evidence="1" id="KW-0732">Signal</keyword>
<reference evidence="3" key="1">
    <citation type="journal article" date="2015" name="Nat. Genet.">
        <title>The genome and transcriptome of the zoonotic hookworm Ancylostoma ceylanicum identify infection-specific gene families.</title>
        <authorList>
            <person name="Schwarz E.M."/>
            <person name="Hu Y."/>
            <person name="Antoshechkin I."/>
            <person name="Miller M.M."/>
            <person name="Sternberg P.W."/>
            <person name="Aroian R.V."/>
        </authorList>
    </citation>
    <scope>NUCLEOTIDE SEQUENCE</scope>
    <source>
        <strain evidence="3">HY135</strain>
    </source>
</reference>
<keyword evidence="3" id="KW-1185">Reference proteome</keyword>
<evidence type="ECO:0000313" key="3">
    <source>
        <dbReference type="Proteomes" id="UP000024635"/>
    </source>
</evidence>